<keyword evidence="2" id="KW-1185">Reference proteome</keyword>
<evidence type="ECO:0008006" key="3">
    <source>
        <dbReference type="Google" id="ProtNLM"/>
    </source>
</evidence>
<dbReference type="EMBL" id="FWXV01000011">
    <property type="protein sequence ID" value="SMD25479.1"/>
    <property type="molecule type" value="Genomic_DNA"/>
</dbReference>
<gene>
    <name evidence="1" type="ORF">SAMN05661093_09165</name>
</gene>
<organism evidence="1 2">
    <name type="scientific">Kibdelosporangium aridum</name>
    <dbReference type="NCBI Taxonomy" id="2030"/>
    <lineage>
        <taxon>Bacteria</taxon>
        <taxon>Bacillati</taxon>
        <taxon>Actinomycetota</taxon>
        <taxon>Actinomycetes</taxon>
        <taxon>Pseudonocardiales</taxon>
        <taxon>Pseudonocardiaceae</taxon>
        <taxon>Kibdelosporangium</taxon>
    </lineage>
</organism>
<proteinExistence type="predicted"/>
<dbReference type="AlphaFoldDB" id="A0A1Y5Y499"/>
<dbReference type="OrthoDB" id="3478628at2"/>
<dbReference type="Gene3D" id="3.30.565.10">
    <property type="entry name" value="Histidine kinase-like ATPase, C-terminal domain"/>
    <property type="match status" value="1"/>
</dbReference>
<name>A0A1Y5Y499_KIBAR</name>
<dbReference type="Proteomes" id="UP000192674">
    <property type="component" value="Unassembled WGS sequence"/>
</dbReference>
<evidence type="ECO:0000313" key="2">
    <source>
        <dbReference type="Proteomes" id="UP000192674"/>
    </source>
</evidence>
<reference evidence="1 2" key="1">
    <citation type="submission" date="2017-04" db="EMBL/GenBank/DDBJ databases">
        <authorList>
            <person name="Afonso C.L."/>
            <person name="Miller P.J."/>
            <person name="Scott M.A."/>
            <person name="Spackman E."/>
            <person name="Goraichik I."/>
            <person name="Dimitrov K.M."/>
            <person name="Suarez D.L."/>
            <person name="Swayne D.E."/>
        </authorList>
    </citation>
    <scope>NUCLEOTIDE SEQUENCE [LARGE SCALE GENOMIC DNA]</scope>
    <source>
        <strain evidence="1 2">DSM 43828</strain>
    </source>
</reference>
<sequence>MAVTGGHEVFARLTISEEGADPREIRQWVAWHVADMPLLQVDVVLLCDQLVSHAENHRGGVREIRLLRAEPGCVRVEVDDGASWPVVRPVVQEWAAETVRLLLIERLCTQWGETPRPDGTTMWAEVQVA</sequence>
<evidence type="ECO:0000313" key="1">
    <source>
        <dbReference type="EMBL" id="SMD25479.1"/>
    </source>
</evidence>
<dbReference type="RefSeq" id="WP_033383051.1">
    <property type="nucleotide sequence ID" value="NZ_FWXV01000011.1"/>
</dbReference>
<protein>
    <recommendedName>
        <fullName evidence="3">ATP-binding protein</fullName>
    </recommendedName>
</protein>
<dbReference type="InterPro" id="IPR036890">
    <property type="entry name" value="HATPase_C_sf"/>
</dbReference>
<accession>A0A1Y5Y499</accession>